<protein>
    <recommendedName>
        <fullName evidence="2">Ice-binding protein C-terminal domain-containing protein</fullName>
    </recommendedName>
</protein>
<dbReference type="Proteomes" id="UP001138540">
    <property type="component" value="Unassembled WGS sequence"/>
</dbReference>
<proteinExistence type="predicted"/>
<evidence type="ECO:0000256" key="1">
    <source>
        <dbReference type="SAM" id="SignalP"/>
    </source>
</evidence>
<dbReference type="Pfam" id="PF07589">
    <property type="entry name" value="PEP-CTERM"/>
    <property type="match status" value="1"/>
</dbReference>
<feature type="domain" description="Ice-binding protein C-terminal" evidence="2">
    <location>
        <begin position="167"/>
        <end position="191"/>
    </location>
</feature>
<dbReference type="RefSeq" id="WP_260394953.1">
    <property type="nucleotide sequence ID" value="NZ_JACHKA010000001.1"/>
</dbReference>
<evidence type="ECO:0000313" key="4">
    <source>
        <dbReference type="Proteomes" id="UP001138540"/>
    </source>
</evidence>
<keyword evidence="1" id="KW-0732">Signal</keyword>
<evidence type="ECO:0000259" key="2">
    <source>
        <dbReference type="Pfam" id="PF07589"/>
    </source>
</evidence>
<keyword evidence="4" id="KW-1185">Reference proteome</keyword>
<dbReference type="EMBL" id="JACHKA010000001">
    <property type="protein sequence ID" value="MBB5987260.1"/>
    <property type="molecule type" value="Genomic_DNA"/>
</dbReference>
<dbReference type="NCBIfam" id="TIGR02595">
    <property type="entry name" value="PEP_CTERM"/>
    <property type="match status" value="1"/>
</dbReference>
<feature type="signal peptide" evidence="1">
    <location>
        <begin position="1"/>
        <end position="26"/>
    </location>
</feature>
<accession>A0ABR6NJ14</accession>
<evidence type="ECO:0000313" key="3">
    <source>
        <dbReference type="EMBL" id="MBB5987260.1"/>
    </source>
</evidence>
<dbReference type="NCBIfam" id="NF035944">
    <property type="entry name" value="PEPxxWA-CTERM"/>
    <property type="match status" value="1"/>
</dbReference>
<reference evidence="3 4" key="1">
    <citation type="submission" date="2020-08" db="EMBL/GenBank/DDBJ databases">
        <title>Exploring microbial biodiversity for novel pathways involved in the catabolism of aromatic compounds derived from lignin.</title>
        <authorList>
            <person name="Elkins J."/>
        </authorList>
    </citation>
    <scope>NUCLEOTIDE SEQUENCE [LARGE SCALE GENOMIC DNA]</scope>
    <source>
        <strain evidence="3 4">B1D3A</strain>
    </source>
</reference>
<gene>
    <name evidence="3" type="ORF">HNP60_003234</name>
</gene>
<dbReference type="InterPro" id="IPR013424">
    <property type="entry name" value="Ice-binding_C"/>
</dbReference>
<organism evidence="3 4">
    <name type="scientific">Sphingobium lignivorans</name>
    <dbReference type="NCBI Taxonomy" id="2735886"/>
    <lineage>
        <taxon>Bacteria</taxon>
        <taxon>Pseudomonadati</taxon>
        <taxon>Pseudomonadota</taxon>
        <taxon>Alphaproteobacteria</taxon>
        <taxon>Sphingomonadales</taxon>
        <taxon>Sphingomonadaceae</taxon>
        <taxon>Sphingobium</taxon>
    </lineage>
</organism>
<comment type="caution">
    <text evidence="3">The sequence shown here is derived from an EMBL/GenBank/DDBJ whole genome shotgun (WGS) entry which is preliminary data.</text>
</comment>
<feature type="chain" id="PRO_5047209170" description="Ice-binding protein C-terminal domain-containing protein" evidence="1">
    <location>
        <begin position="27"/>
        <end position="200"/>
    </location>
</feature>
<sequence>MKTTLKALAAATALTAAALVAAPASAGTLILDVTDVDSIDGLGDPDNVFGFFDIGAGSVVTSIAWDLEMYADSPSWLSEMAIYFGDSLGLSSVILTPAVGDDFSGLGVYAGSGYLPDLGLDFAVGADGLLYIEFFETFVDFPNDWDGFYVSGTLTIGYDEVGGPVAPIPEPATWAMMIGGLGAAGAMLRRRKANVSVNFA</sequence>
<name>A0ABR6NJ14_9SPHN</name>